<evidence type="ECO:0000313" key="2">
    <source>
        <dbReference type="Proteomes" id="UP000094769"/>
    </source>
</evidence>
<proteinExistence type="predicted"/>
<dbReference type="AlphaFoldDB" id="A0A7Z0VPC9"/>
<dbReference type="Proteomes" id="UP000094769">
    <property type="component" value="Unassembled WGS sequence"/>
</dbReference>
<reference evidence="1 2" key="1">
    <citation type="submission" date="2016-06" db="EMBL/GenBank/DDBJ databases">
        <title>Genome sequence of endosymbiont of Candidatus Endolucinida thiodiazotropha.</title>
        <authorList>
            <person name="Poehlein A."/>
            <person name="Koenig S."/>
            <person name="Heiden S.E."/>
            <person name="Thuermer A."/>
            <person name="Voget S."/>
            <person name="Daniel R."/>
            <person name="Markert S."/>
            <person name="Gros O."/>
            <person name="Schweder T."/>
        </authorList>
    </citation>
    <scope>NUCLEOTIDE SEQUENCE [LARGE SCALE GENOMIC DNA]</scope>
    <source>
        <strain evidence="1 2">COS</strain>
    </source>
</reference>
<name>A0A7Z0VPC9_9GAMM</name>
<accession>A0A7Z0VPC9</accession>
<dbReference type="InterPro" id="IPR029032">
    <property type="entry name" value="AhpD-like"/>
</dbReference>
<keyword evidence="2" id="KW-1185">Reference proteome</keyword>
<sequence>MLPKFIKPRFFDALSNMTGRYVQPEPYHKAEGLVKKVYDQVIDEFFINAPMTTHAVSPEMLAGVWMAEREIVLTDNHLSREDKEALGVTISQVNSCAYCEDLMNSVVYGANELELAEQMRYHKQDEITDERTRLLHAWAQSVYDQDAEILYQPPFTHDEAPEVIGVAMMLSYFNRYAQVFFSGSPLATPISSTTLKSILYRLTGVELRESVLRRLRPGRSIGLLGPADLPQDLQWAAGNSTISAAISRWASAVEKAASAHVPQRVREVVKNEIKSWQGAPMGLSRAWLTPKTVGLNQANAAAVRLALLTALSPEQMSDDIIDAYKEHYNDTALVVTVSWSAFMASKRVTGWLADKTGYFDQHQYAVAS</sequence>
<dbReference type="RefSeq" id="WP_069121047.1">
    <property type="nucleotide sequence ID" value="NZ_MARB01000002.1"/>
</dbReference>
<evidence type="ECO:0008006" key="3">
    <source>
        <dbReference type="Google" id="ProtNLM"/>
    </source>
</evidence>
<evidence type="ECO:0000313" key="1">
    <source>
        <dbReference type="EMBL" id="ODJ89309.1"/>
    </source>
</evidence>
<comment type="caution">
    <text evidence="1">The sequence shown here is derived from an EMBL/GenBank/DDBJ whole genome shotgun (WGS) entry which is preliminary data.</text>
</comment>
<gene>
    <name evidence="1" type="ORF">CODIS_04080</name>
</gene>
<dbReference type="SUPFAM" id="SSF69118">
    <property type="entry name" value="AhpD-like"/>
    <property type="match status" value="1"/>
</dbReference>
<dbReference type="OrthoDB" id="9801997at2"/>
<dbReference type="Gene3D" id="1.20.1290.10">
    <property type="entry name" value="AhpD-like"/>
    <property type="match status" value="1"/>
</dbReference>
<protein>
    <recommendedName>
        <fullName evidence="3">Carboxymuconolactone decarboxylase-like domain-containing protein</fullName>
    </recommendedName>
</protein>
<dbReference type="EMBL" id="MARB01000002">
    <property type="protein sequence ID" value="ODJ89309.1"/>
    <property type="molecule type" value="Genomic_DNA"/>
</dbReference>
<organism evidence="1 2">
    <name type="scientific">Candidatus Thiodiazotropha endolucinida</name>
    <dbReference type="NCBI Taxonomy" id="1655433"/>
    <lineage>
        <taxon>Bacteria</taxon>
        <taxon>Pseudomonadati</taxon>
        <taxon>Pseudomonadota</taxon>
        <taxon>Gammaproteobacteria</taxon>
        <taxon>Chromatiales</taxon>
        <taxon>Sedimenticolaceae</taxon>
        <taxon>Candidatus Thiodiazotropha</taxon>
    </lineage>
</organism>